<dbReference type="OrthoDB" id="5450709at2"/>
<dbReference type="InterPro" id="IPR021953">
    <property type="entry name" value="DUF3570"/>
</dbReference>
<proteinExistence type="predicted"/>
<evidence type="ECO:0000313" key="1">
    <source>
        <dbReference type="EMBL" id="TDK67658.1"/>
    </source>
</evidence>
<dbReference type="EMBL" id="SMYL01000002">
    <property type="protein sequence ID" value="TDK67658.1"/>
    <property type="molecule type" value="Genomic_DNA"/>
</dbReference>
<name>A0A4V6PMK1_9BURK</name>
<evidence type="ECO:0000313" key="2">
    <source>
        <dbReference type="Proteomes" id="UP000294829"/>
    </source>
</evidence>
<dbReference type="Pfam" id="PF12094">
    <property type="entry name" value="DUF3570"/>
    <property type="match status" value="1"/>
</dbReference>
<accession>A0A4V6PMK1</accession>
<dbReference type="Proteomes" id="UP000294829">
    <property type="component" value="Unassembled WGS sequence"/>
</dbReference>
<comment type="caution">
    <text evidence="1">The sequence shown here is derived from an EMBL/GenBank/DDBJ whole genome shotgun (WGS) entry which is preliminary data.</text>
</comment>
<sequence>MYHYYDGGGVIASGPALLVRKKVNDTLSLSAGYYVDSVSNASIDVVTTASKFKEVRQEYSFGTDYVYRDSKLSFSAATSREPDYTANSFGLDIAQETFGGMTTVNVGFTRGEDKVLKHKDPTFSDYAQHWMYRFGVAQILTPHWIMSVNGEIVADDGYLSSPYRVARVFGAAVPENDPRTRSSRAVDFKVIGDLGSRDAVHAEYRYFWDNWAIKANTMEFGYSRYFGENWLADTSVRYYRQTKALFYSDNAQSDTLYISRNRQLSQFHDADLGGRVTYSLGKVSGDFDVKLNASVHYTKFNFDDFTDIRTGKLYTYGASSVQLYASATF</sequence>
<organism evidence="1 2">
    <name type="scientific">Sapientia aquatica</name>
    <dbReference type="NCBI Taxonomy" id="1549640"/>
    <lineage>
        <taxon>Bacteria</taxon>
        <taxon>Pseudomonadati</taxon>
        <taxon>Pseudomonadota</taxon>
        <taxon>Betaproteobacteria</taxon>
        <taxon>Burkholderiales</taxon>
        <taxon>Oxalobacteraceae</taxon>
        <taxon>Sapientia</taxon>
    </lineage>
</organism>
<gene>
    <name evidence="1" type="ORF">E2I14_06340</name>
</gene>
<dbReference type="AlphaFoldDB" id="A0A4V6PMK1"/>
<reference evidence="1 2" key="1">
    <citation type="submission" date="2019-03" db="EMBL/GenBank/DDBJ databases">
        <title>Sapientia aquatica gen. nov., sp. nov., isolated from a crater lake.</title>
        <authorList>
            <person name="Felfoldi T."/>
            <person name="Szabo A."/>
            <person name="Toth E."/>
            <person name="Schumann P."/>
            <person name="Keki Z."/>
            <person name="Marialigeti K."/>
            <person name="Mathe I."/>
        </authorList>
    </citation>
    <scope>NUCLEOTIDE SEQUENCE [LARGE SCALE GENOMIC DNA]</scope>
    <source>
        <strain evidence="1 2">SA-152</strain>
    </source>
</reference>
<protein>
    <submittedName>
        <fullName evidence="1">DUF3570 domain-containing protein</fullName>
    </submittedName>
</protein>
<keyword evidence="2" id="KW-1185">Reference proteome</keyword>